<sequence length="254" mass="28790">MSGIICGTLLAAILLVCVVVGEEEDFDGKRLRTRHCPQPKLQSVIPNIDCSGTLLQCARRARTVAQRQFAHERNHQGYAWGALVIRANSSISNHIASSMKAVKPNGWFCTALSESRIYVVHVFRTGYRFRNSSQDQWTYLANRPRPTQVCPLLQMKVYIDQYESPTNSSRFVSDLLHYAKGEYPLGQFEHEQWNVIVVTPHGRSLLEKDFDFSFPVYLYNGSGAWCMMSTRNGWLVIVAKIGYSDATEEGFARS</sequence>
<accession>A0A914XID7</accession>
<keyword evidence="2" id="KW-1185">Reference proteome</keyword>
<proteinExistence type="predicted"/>
<evidence type="ECO:0000256" key="1">
    <source>
        <dbReference type="SAM" id="SignalP"/>
    </source>
</evidence>
<feature type="chain" id="PRO_5037203067" evidence="1">
    <location>
        <begin position="22"/>
        <end position="254"/>
    </location>
</feature>
<name>A0A914XID7_9BILA</name>
<dbReference type="WBParaSite" id="PSAMB.scaffold8222size6477.g31113.t1">
    <property type="protein sequence ID" value="PSAMB.scaffold8222size6477.g31113.t1"/>
    <property type="gene ID" value="PSAMB.scaffold8222size6477.g31113"/>
</dbReference>
<dbReference type="Proteomes" id="UP000887566">
    <property type="component" value="Unplaced"/>
</dbReference>
<protein>
    <submittedName>
        <fullName evidence="3">Uncharacterized protein</fullName>
    </submittedName>
</protein>
<organism evidence="2 3">
    <name type="scientific">Plectus sambesii</name>
    <dbReference type="NCBI Taxonomy" id="2011161"/>
    <lineage>
        <taxon>Eukaryota</taxon>
        <taxon>Metazoa</taxon>
        <taxon>Ecdysozoa</taxon>
        <taxon>Nematoda</taxon>
        <taxon>Chromadorea</taxon>
        <taxon>Plectida</taxon>
        <taxon>Plectina</taxon>
        <taxon>Plectoidea</taxon>
        <taxon>Plectidae</taxon>
        <taxon>Plectus</taxon>
    </lineage>
</organism>
<keyword evidence="1" id="KW-0732">Signal</keyword>
<dbReference type="AlphaFoldDB" id="A0A914XID7"/>
<reference evidence="3" key="1">
    <citation type="submission" date="2022-11" db="UniProtKB">
        <authorList>
            <consortium name="WormBaseParasite"/>
        </authorList>
    </citation>
    <scope>IDENTIFICATION</scope>
</reference>
<evidence type="ECO:0000313" key="2">
    <source>
        <dbReference type="Proteomes" id="UP000887566"/>
    </source>
</evidence>
<feature type="signal peptide" evidence="1">
    <location>
        <begin position="1"/>
        <end position="21"/>
    </location>
</feature>
<evidence type="ECO:0000313" key="3">
    <source>
        <dbReference type="WBParaSite" id="PSAMB.scaffold8222size6477.g31113.t1"/>
    </source>
</evidence>